<evidence type="ECO:0000313" key="12">
    <source>
        <dbReference type="EMBL" id="MET7013664.1"/>
    </source>
</evidence>
<comment type="subcellular location">
    <subcellularLocation>
        <location evidence="10">Cell inner membrane</location>
        <topology evidence="10">Peripheral membrane protein</topology>
        <orientation evidence="10">Cytoplasmic side</orientation>
    </subcellularLocation>
</comment>
<feature type="binding site" evidence="10">
    <location>
        <position position="40"/>
    </location>
    <ligand>
        <name>Mn(2+)</name>
        <dbReference type="ChEBI" id="CHEBI:29035"/>
        <label>2</label>
    </ligand>
</feature>
<evidence type="ECO:0000256" key="5">
    <source>
        <dbReference type="ARBA" id="ARBA00022723"/>
    </source>
</evidence>
<dbReference type="NCBIfam" id="NF003743">
    <property type="entry name" value="PRK05340.1"/>
    <property type="match status" value="1"/>
</dbReference>
<evidence type="ECO:0000256" key="4">
    <source>
        <dbReference type="ARBA" id="ARBA00022556"/>
    </source>
</evidence>
<dbReference type="Gene3D" id="3.60.21.10">
    <property type="match status" value="1"/>
</dbReference>
<organism evidence="12 13">
    <name type="scientific">Uliginosibacterium flavum</name>
    <dbReference type="NCBI Taxonomy" id="1396831"/>
    <lineage>
        <taxon>Bacteria</taxon>
        <taxon>Pseudomonadati</taxon>
        <taxon>Pseudomonadota</taxon>
        <taxon>Betaproteobacteria</taxon>
        <taxon>Rhodocyclales</taxon>
        <taxon>Zoogloeaceae</taxon>
        <taxon>Uliginosibacterium</taxon>
    </lineage>
</organism>
<evidence type="ECO:0000256" key="9">
    <source>
        <dbReference type="ARBA" id="ARBA00023211"/>
    </source>
</evidence>
<feature type="binding site" evidence="10">
    <location>
        <position position="160"/>
    </location>
    <ligand>
        <name>substrate</name>
    </ligand>
</feature>
<feature type="binding site" evidence="10">
    <location>
        <position position="164"/>
    </location>
    <ligand>
        <name>substrate</name>
    </ligand>
</feature>
<accession>A0ABV2TID5</accession>
<dbReference type="InterPro" id="IPR010138">
    <property type="entry name" value="UDP-diacylglucosamine_Hdrlase"/>
</dbReference>
<proteinExistence type="inferred from homology"/>
<feature type="binding site" evidence="10">
    <location>
        <begin position="79"/>
        <end position="80"/>
    </location>
    <ligand>
        <name>substrate</name>
    </ligand>
</feature>
<feature type="binding site" evidence="10">
    <location>
        <position position="197"/>
    </location>
    <ligand>
        <name>Mn(2+)</name>
        <dbReference type="ChEBI" id="CHEBI:29035"/>
        <label>1</label>
    </ligand>
</feature>
<evidence type="ECO:0000256" key="2">
    <source>
        <dbReference type="ARBA" id="ARBA00022516"/>
    </source>
</evidence>
<keyword evidence="6 10" id="KW-0378">Hydrolase</keyword>
<comment type="similarity">
    <text evidence="10">Belongs to the LpxH family.</text>
</comment>
<dbReference type="RefSeq" id="WP_354600126.1">
    <property type="nucleotide sequence ID" value="NZ_JBEWZI010000004.1"/>
</dbReference>
<feature type="binding site" evidence="10">
    <location>
        <position position="40"/>
    </location>
    <ligand>
        <name>Mn(2+)</name>
        <dbReference type="ChEBI" id="CHEBI:29035"/>
        <label>1</label>
    </ligand>
</feature>
<feature type="binding site" evidence="10">
    <location>
        <position position="114"/>
    </location>
    <ligand>
        <name>Mn(2+)</name>
        <dbReference type="ChEBI" id="CHEBI:29035"/>
        <label>2</label>
    </ligand>
</feature>
<feature type="binding site" evidence="10">
    <location>
        <position position="7"/>
    </location>
    <ligand>
        <name>Mn(2+)</name>
        <dbReference type="ChEBI" id="CHEBI:29035"/>
        <label>1</label>
    </ligand>
</feature>
<dbReference type="HAMAP" id="MF_00575">
    <property type="entry name" value="LpxH"/>
    <property type="match status" value="1"/>
</dbReference>
<evidence type="ECO:0000259" key="11">
    <source>
        <dbReference type="Pfam" id="PF00149"/>
    </source>
</evidence>
<evidence type="ECO:0000256" key="6">
    <source>
        <dbReference type="ARBA" id="ARBA00022801"/>
    </source>
</evidence>
<evidence type="ECO:0000256" key="10">
    <source>
        <dbReference type="HAMAP-Rule" id="MF_00575"/>
    </source>
</evidence>
<dbReference type="InterPro" id="IPR004843">
    <property type="entry name" value="Calcineurin-like_PHP"/>
</dbReference>
<comment type="catalytic activity">
    <reaction evidence="10">
        <text>UDP-2-N,3-O-bis[(3R)-3-hydroxytetradecanoyl]-alpha-D-glucosamine + H2O = 2-N,3-O-bis[(3R)-3-hydroxytetradecanoyl]-alpha-D-glucosaminyl 1-phosphate + UMP + 2 H(+)</text>
        <dbReference type="Rhea" id="RHEA:25213"/>
        <dbReference type="ChEBI" id="CHEBI:15377"/>
        <dbReference type="ChEBI" id="CHEBI:15378"/>
        <dbReference type="ChEBI" id="CHEBI:57865"/>
        <dbReference type="ChEBI" id="CHEBI:57957"/>
        <dbReference type="ChEBI" id="CHEBI:78847"/>
        <dbReference type="EC" id="3.6.1.54"/>
    </reaction>
</comment>
<dbReference type="EMBL" id="JBEWZI010000004">
    <property type="protein sequence ID" value="MET7013664.1"/>
    <property type="molecule type" value="Genomic_DNA"/>
</dbReference>
<dbReference type="CDD" id="cd07398">
    <property type="entry name" value="MPP_YbbF-LpxH"/>
    <property type="match status" value="1"/>
</dbReference>
<feature type="binding site" evidence="10">
    <location>
        <position position="195"/>
    </location>
    <ligand>
        <name>Mn(2+)</name>
        <dbReference type="ChEBI" id="CHEBI:29035"/>
        <label>2</label>
    </ligand>
</feature>
<comment type="cofactor">
    <cofactor evidence="10">
        <name>Mn(2+)</name>
        <dbReference type="ChEBI" id="CHEBI:29035"/>
    </cofactor>
    <text evidence="10">Binds 2 Mn(2+) ions per subunit in a binuclear metal center.</text>
</comment>
<keyword evidence="3 10" id="KW-0997">Cell inner membrane</keyword>
<keyword evidence="2 10" id="KW-0444">Lipid biosynthesis</keyword>
<evidence type="ECO:0000256" key="3">
    <source>
        <dbReference type="ARBA" id="ARBA00022519"/>
    </source>
</evidence>
<dbReference type="GO" id="GO:0016787">
    <property type="term" value="F:hydrolase activity"/>
    <property type="evidence" value="ECO:0007669"/>
    <property type="project" value="UniProtKB-KW"/>
</dbReference>
<keyword evidence="4 10" id="KW-0441">Lipid A biosynthesis</keyword>
<keyword evidence="1 10" id="KW-1003">Cell membrane</keyword>
<keyword evidence="9 10" id="KW-0464">Manganese</keyword>
<gene>
    <name evidence="10" type="primary">lpxH</name>
    <name evidence="12" type="ORF">ABXR19_05655</name>
</gene>
<reference evidence="12 13" key="1">
    <citation type="submission" date="2024-07" db="EMBL/GenBank/DDBJ databases">
        <title>Uliginosibacterium flavum JJ3220;KACC:17644.</title>
        <authorList>
            <person name="Kim M.K."/>
        </authorList>
    </citation>
    <scope>NUCLEOTIDE SEQUENCE [LARGE SCALE GENOMIC DNA]</scope>
    <source>
        <strain evidence="12 13">KACC:17644</strain>
    </source>
</reference>
<dbReference type="InterPro" id="IPR029052">
    <property type="entry name" value="Metallo-depent_PP-like"/>
</dbReference>
<dbReference type="SUPFAM" id="SSF56300">
    <property type="entry name" value="Metallo-dependent phosphatases"/>
    <property type="match status" value="1"/>
</dbReference>
<dbReference type="NCBIfam" id="TIGR01854">
    <property type="entry name" value="lipid_A_lpxH"/>
    <property type="match status" value="1"/>
</dbReference>
<sequence>MILFISDLHLQASRPETTRAFLDFLAGPARQAKALWILGDLFEFWVGDDELEEPFHACIADALATLGAAGVKIRIIVGNRDFLLGKSFAARSGAQIFAEPVAINVDQQRIVLLHGDAQCTDDVAYQRFRRRIRSPLTLALLRRLPLALRRALARRIRRGSESAKPYKNQQLMDVNPAAIEAVFRATDADVMIHGHTHRPAHHTHTVDGRERQRWVLSDWHAKATWLEAGPDGWIAREET</sequence>
<feature type="binding site" evidence="10">
    <location>
        <position position="195"/>
    </location>
    <ligand>
        <name>substrate</name>
    </ligand>
</feature>
<dbReference type="Pfam" id="PF00149">
    <property type="entry name" value="Metallophos"/>
    <property type="match status" value="1"/>
</dbReference>
<feature type="binding site" evidence="10">
    <location>
        <position position="167"/>
    </location>
    <ligand>
        <name>substrate</name>
    </ligand>
</feature>
<comment type="pathway">
    <text evidence="10">Glycolipid biosynthesis; lipid IV(A) biosynthesis; lipid IV(A) from (3R)-3-hydroxytetradecanoyl-[acyl-carrier-protein] and UDP-N-acetyl-alpha-D-glucosamine: step 4/6.</text>
</comment>
<dbReference type="InterPro" id="IPR043461">
    <property type="entry name" value="LpxH-like"/>
</dbReference>
<comment type="function">
    <text evidence="10">Hydrolyzes the pyrophosphate bond of UDP-2,3-diacylglucosamine to yield 2,3-diacylglucosamine 1-phosphate (lipid X) and UMP by catalyzing the attack of water at the alpha-P atom. Involved in the biosynthesis of lipid A, a phosphorylated glycolipid that anchors the lipopolysaccharide to the outer membrane of the cell.</text>
</comment>
<evidence type="ECO:0000256" key="1">
    <source>
        <dbReference type="ARBA" id="ARBA00022475"/>
    </source>
</evidence>
<feature type="binding site" evidence="10">
    <location>
        <position position="79"/>
    </location>
    <ligand>
        <name>Mn(2+)</name>
        <dbReference type="ChEBI" id="CHEBI:29035"/>
        <label>2</label>
    </ligand>
</feature>
<protein>
    <recommendedName>
        <fullName evidence="10">UDP-2,3-diacylglucosamine hydrolase</fullName>
        <ecNumber evidence="10">3.6.1.54</ecNumber>
    </recommendedName>
    <alternativeName>
        <fullName evidence="10">UDP-2,3-diacylglucosamine diphosphatase</fullName>
    </alternativeName>
</protein>
<feature type="domain" description="Calcineurin-like phosphoesterase" evidence="11">
    <location>
        <begin position="2"/>
        <end position="199"/>
    </location>
</feature>
<evidence type="ECO:0000256" key="7">
    <source>
        <dbReference type="ARBA" id="ARBA00023098"/>
    </source>
</evidence>
<comment type="caution">
    <text evidence="12">The sequence shown here is derived from an EMBL/GenBank/DDBJ whole genome shotgun (WGS) entry which is preliminary data.</text>
</comment>
<dbReference type="PANTHER" id="PTHR34990">
    <property type="entry name" value="UDP-2,3-DIACYLGLUCOSAMINE HYDROLASE-RELATED"/>
    <property type="match status" value="1"/>
</dbReference>
<keyword evidence="13" id="KW-1185">Reference proteome</keyword>
<dbReference type="Proteomes" id="UP001549691">
    <property type="component" value="Unassembled WGS sequence"/>
</dbReference>
<evidence type="ECO:0000313" key="13">
    <source>
        <dbReference type="Proteomes" id="UP001549691"/>
    </source>
</evidence>
<feature type="binding site" evidence="10">
    <location>
        <position position="122"/>
    </location>
    <ligand>
        <name>substrate</name>
    </ligand>
</feature>
<keyword evidence="7 10" id="KW-0443">Lipid metabolism</keyword>
<keyword evidence="8 10" id="KW-0472">Membrane</keyword>
<feature type="binding site" evidence="10">
    <location>
        <position position="9"/>
    </location>
    <ligand>
        <name>Mn(2+)</name>
        <dbReference type="ChEBI" id="CHEBI:29035"/>
        <label>1</label>
    </ligand>
</feature>
<dbReference type="EC" id="3.6.1.54" evidence="10"/>
<dbReference type="PANTHER" id="PTHR34990:SF1">
    <property type="entry name" value="UDP-2,3-DIACYLGLUCOSAMINE HYDROLASE"/>
    <property type="match status" value="1"/>
</dbReference>
<evidence type="ECO:0000256" key="8">
    <source>
        <dbReference type="ARBA" id="ARBA00023136"/>
    </source>
</evidence>
<name>A0ABV2TID5_9RHOO</name>
<keyword evidence="5 10" id="KW-0479">Metal-binding</keyword>